<proteinExistence type="predicted"/>
<protein>
    <submittedName>
        <fullName evidence="2">Uncharacterized protein</fullName>
    </submittedName>
</protein>
<accession>A0A2I0VSI5</accession>
<reference evidence="2 3" key="2">
    <citation type="journal article" date="2017" name="Nature">
        <title>The Apostasia genome and the evolution of orchids.</title>
        <authorList>
            <person name="Zhang G.Q."/>
            <person name="Liu K.W."/>
            <person name="Li Z."/>
            <person name="Lohaus R."/>
            <person name="Hsiao Y.Y."/>
            <person name="Niu S.C."/>
            <person name="Wang J.Y."/>
            <person name="Lin Y.C."/>
            <person name="Xu Q."/>
            <person name="Chen L.J."/>
            <person name="Yoshida K."/>
            <person name="Fujiwara S."/>
            <person name="Wang Z.W."/>
            <person name="Zhang Y.Q."/>
            <person name="Mitsuda N."/>
            <person name="Wang M."/>
            <person name="Liu G.H."/>
            <person name="Pecoraro L."/>
            <person name="Huang H.X."/>
            <person name="Xiao X.J."/>
            <person name="Lin M."/>
            <person name="Wu X.Y."/>
            <person name="Wu W.L."/>
            <person name="Chen Y.Y."/>
            <person name="Chang S.B."/>
            <person name="Sakamoto S."/>
            <person name="Ohme-Takagi M."/>
            <person name="Yagi M."/>
            <person name="Zeng S.J."/>
            <person name="Shen C.Y."/>
            <person name="Yeh C.M."/>
            <person name="Luo Y.B."/>
            <person name="Tsai W.C."/>
            <person name="Van de Peer Y."/>
            <person name="Liu Z.J."/>
        </authorList>
    </citation>
    <scope>NUCLEOTIDE SEQUENCE [LARGE SCALE GENOMIC DNA]</scope>
    <source>
        <tissue evidence="2">The whole plant</tissue>
    </source>
</reference>
<feature type="region of interest" description="Disordered" evidence="1">
    <location>
        <begin position="42"/>
        <end position="71"/>
    </location>
</feature>
<dbReference type="PANTHER" id="PTHR33696:SF3">
    <property type="entry name" value="FLZ-TYPE DOMAIN-CONTAINING PROTEIN"/>
    <property type="match status" value="1"/>
</dbReference>
<reference evidence="2 3" key="1">
    <citation type="journal article" date="2016" name="Sci. Rep.">
        <title>The Dendrobium catenatum Lindl. genome sequence provides insights into polysaccharide synthase, floral development and adaptive evolution.</title>
        <authorList>
            <person name="Zhang G.Q."/>
            <person name="Xu Q."/>
            <person name="Bian C."/>
            <person name="Tsai W.C."/>
            <person name="Yeh C.M."/>
            <person name="Liu K.W."/>
            <person name="Yoshida K."/>
            <person name="Zhang L.S."/>
            <person name="Chang S.B."/>
            <person name="Chen F."/>
            <person name="Shi Y."/>
            <person name="Su Y.Y."/>
            <person name="Zhang Y.Q."/>
            <person name="Chen L.J."/>
            <person name="Yin Y."/>
            <person name="Lin M."/>
            <person name="Huang H."/>
            <person name="Deng H."/>
            <person name="Wang Z.W."/>
            <person name="Zhu S.L."/>
            <person name="Zhao X."/>
            <person name="Deng C."/>
            <person name="Niu S.C."/>
            <person name="Huang J."/>
            <person name="Wang M."/>
            <person name="Liu G.H."/>
            <person name="Yang H.J."/>
            <person name="Xiao X.J."/>
            <person name="Hsiao Y.Y."/>
            <person name="Wu W.L."/>
            <person name="Chen Y.Y."/>
            <person name="Mitsuda N."/>
            <person name="Ohme-Takagi M."/>
            <person name="Luo Y.B."/>
            <person name="Van de Peer Y."/>
            <person name="Liu Z.J."/>
        </authorList>
    </citation>
    <scope>NUCLEOTIDE SEQUENCE [LARGE SCALE GENOMIC DNA]</scope>
    <source>
        <tissue evidence="2">The whole plant</tissue>
    </source>
</reference>
<name>A0A2I0VSI5_9ASPA</name>
<gene>
    <name evidence="2" type="ORF">MA16_Dca009616</name>
</gene>
<dbReference type="EMBL" id="KZ503270">
    <property type="protein sequence ID" value="PKU66374.1"/>
    <property type="molecule type" value="Genomic_DNA"/>
</dbReference>
<evidence type="ECO:0000256" key="1">
    <source>
        <dbReference type="SAM" id="MobiDB-lite"/>
    </source>
</evidence>
<dbReference type="PANTHER" id="PTHR33696">
    <property type="entry name" value="T22J18.15-RELATED"/>
    <property type="match status" value="1"/>
</dbReference>
<organism evidence="2 3">
    <name type="scientific">Dendrobium catenatum</name>
    <dbReference type="NCBI Taxonomy" id="906689"/>
    <lineage>
        <taxon>Eukaryota</taxon>
        <taxon>Viridiplantae</taxon>
        <taxon>Streptophyta</taxon>
        <taxon>Embryophyta</taxon>
        <taxon>Tracheophyta</taxon>
        <taxon>Spermatophyta</taxon>
        <taxon>Magnoliopsida</taxon>
        <taxon>Liliopsida</taxon>
        <taxon>Asparagales</taxon>
        <taxon>Orchidaceae</taxon>
        <taxon>Epidendroideae</taxon>
        <taxon>Malaxideae</taxon>
        <taxon>Dendrobiinae</taxon>
        <taxon>Dendrobium</taxon>
    </lineage>
</organism>
<keyword evidence="3" id="KW-1185">Reference proteome</keyword>
<dbReference type="AlphaFoldDB" id="A0A2I0VSI5"/>
<dbReference type="Proteomes" id="UP000233837">
    <property type="component" value="Unassembled WGS sequence"/>
</dbReference>
<sequence length="173" mass="19462">MLPLLHLNPLSFAAMDTRRHSSSSSGTIPFLWEHLPGISKAIHGQTNKSSSPAKPSLPPPPCSSTTESQRRPLARHNIYVPLPPCPFASTRKVMKKISNDDDPFLAAFIECTRCNKKEAKKRKSVKEKEKEKRTFSCKKDNGVRKDVMIRIYDRKKVMEAKEGEGCEAHGMET</sequence>
<evidence type="ECO:0000313" key="3">
    <source>
        <dbReference type="Proteomes" id="UP000233837"/>
    </source>
</evidence>
<evidence type="ECO:0000313" key="2">
    <source>
        <dbReference type="EMBL" id="PKU66374.1"/>
    </source>
</evidence>